<dbReference type="EMBL" id="CP042912">
    <property type="protein sequence ID" value="QEG22940.1"/>
    <property type="molecule type" value="Genomic_DNA"/>
</dbReference>
<organism evidence="1 2">
    <name type="scientific">Mariniblastus fucicola</name>
    <dbReference type="NCBI Taxonomy" id="980251"/>
    <lineage>
        <taxon>Bacteria</taxon>
        <taxon>Pseudomonadati</taxon>
        <taxon>Planctomycetota</taxon>
        <taxon>Planctomycetia</taxon>
        <taxon>Pirellulales</taxon>
        <taxon>Pirellulaceae</taxon>
        <taxon>Mariniblastus</taxon>
    </lineage>
</organism>
<keyword evidence="2" id="KW-1185">Reference proteome</keyword>
<accession>A0A5B9PCZ0</accession>
<sequence length="87" mass="9992">MHAFSRDPVHQTRILKPTPNRNVRHRLWPNVRSISIHVPLSKLNNCLASIALIQATIIDTIHFRISSLDVNCPHLCDFFGPLEKEET</sequence>
<dbReference type="Proteomes" id="UP000322214">
    <property type="component" value="Chromosome"/>
</dbReference>
<proteinExistence type="predicted"/>
<protein>
    <submittedName>
        <fullName evidence="1">Uncharacterized protein</fullName>
    </submittedName>
</protein>
<reference evidence="1 2" key="1">
    <citation type="submission" date="2019-08" db="EMBL/GenBank/DDBJ databases">
        <title>Deep-cultivation of Planctomycetes and their phenomic and genomic characterization uncovers novel biology.</title>
        <authorList>
            <person name="Wiegand S."/>
            <person name="Jogler M."/>
            <person name="Boedeker C."/>
            <person name="Pinto D."/>
            <person name="Vollmers J."/>
            <person name="Rivas-Marin E."/>
            <person name="Kohn T."/>
            <person name="Peeters S.H."/>
            <person name="Heuer A."/>
            <person name="Rast P."/>
            <person name="Oberbeckmann S."/>
            <person name="Bunk B."/>
            <person name="Jeske O."/>
            <person name="Meyerdierks A."/>
            <person name="Storesund J.E."/>
            <person name="Kallscheuer N."/>
            <person name="Luecker S."/>
            <person name="Lage O.M."/>
            <person name="Pohl T."/>
            <person name="Merkel B.J."/>
            <person name="Hornburger P."/>
            <person name="Mueller R.-W."/>
            <person name="Bruemmer F."/>
            <person name="Labrenz M."/>
            <person name="Spormann A.M."/>
            <person name="Op den Camp H."/>
            <person name="Overmann J."/>
            <person name="Amann R."/>
            <person name="Jetten M.S.M."/>
            <person name="Mascher T."/>
            <person name="Medema M.H."/>
            <person name="Devos D.P."/>
            <person name="Kaster A.-K."/>
            <person name="Ovreas L."/>
            <person name="Rohde M."/>
            <person name="Galperin M.Y."/>
            <person name="Jogler C."/>
        </authorList>
    </citation>
    <scope>NUCLEOTIDE SEQUENCE [LARGE SCALE GENOMIC DNA]</scope>
    <source>
        <strain evidence="1 2">FC18</strain>
    </source>
</reference>
<gene>
    <name evidence="1" type="ORF">MFFC18_28280</name>
</gene>
<name>A0A5B9PCZ0_9BACT</name>
<evidence type="ECO:0000313" key="2">
    <source>
        <dbReference type="Proteomes" id="UP000322214"/>
    </source>
</evidence>
<dbReference type="AlphaFoldDB" id="A0A5B9PCZ0"/>
<evidence type="ECO:0000313" key="1">
    <source>
        <dbReference type="EMBL" id="QEG22940.1"/>
    </source>
</evidence>
<dbReference type="KEGG" id="mff:MFFC18_28280"/>
<dbReference type="STRING" id="980251.GCA_001642875_02571"/>